<dbReference type="STRING" id="1486859.SAMN05444273_1095"/>
<keyword evidence="2" id="KW-1185">Reference proteome</keyword>
<organism evidence="1 2">
    <name type="scientific">Litoreibacter ascidiaceicola</name>
    <dbReference type="NCBI Taxonomy" id="1486859"/>
    <lineage>
        <taxon>Bacteria</taxon>
        <taxon>Pseudomonadati</taxon>
        <taxon>Pseudomonadota</taxon>
        <taxon>Alphaproteobacteria</taxon>
        <taxon>Rhodobacterales</taxon>
        <taxon>Roseobacteraceae</taxon>
        <taxon>Litoreibacter</taxon>
    </lineage>
</organism>
<reference evidence="2" key="1">
    <citation type="submission" date="2016-11" db="EMBL/GenBank/DDBJ databases">
        <authorList>
            <person name="Varghese N."/>
            <person name="Submissions S."/>
        </authorList>
    </citation>
    <scope>NUCLEOTIDE SEQUENCE [LARGE SCALE GENOMIC DNA]</scope>
    <source>
        <strain evidence="2">DSM 100566</strain>
    </source>
</reference>
<accession>A0A1M5DEA3</accession>
<name>A0A1M5DEA3_9RHOB</name>
<dbReference type="EMBL" id="FQUV01000009">
    <property type="protein sequence ID" value="SHF65245.1"/>
    <property type="molecule type" value="Genomic_DNA"/>
</dbReference>
<dbReference type="OrthoDB" id="7859834at2"/>
<sequence length="83" mass="9340">MELAEGLHLHTIKKFKFDGHLFEIKMITDEDGWNLKVFVDGKPTRVDGSVSHEVLQDAAHYKVGDPREIIADALEKHIKDSAG</sequence>
<dbReference type="RefSeq" id="WP_073145856.1">
    <property type="nucleotide sequence ID" value="NZ_FQUV01000009.1"/>
</dbReference>
<evidence type="ECO:0000313" key="2">
    <source>
        <dbReference type="Proteomes" id="UP000184144"/>
    </source>
</evidence>
<gene>
    <name evidence="1" type="ORF">SAMN05444273_1095</name>
</gene>
<protein>
    <submittedName>
        <fullName evidence="1">Uncharacterized protein</fullName>
    </submittedName>
</protein>
<proteinExistence type="predicted"/>
<evidence type="ECO:0000313" key="1">
    <source>
        <dbReference type="EMBL" id="SHF65245.1"/>
    </source>
</evidence>
<dbReference type="AlphaFoldDB" id="A0A1M5DEA3"/>
<dbReference type="Proteomes" id="UP000184144">
    <property type="component" value="Unassembled WGS sequence"/>
</dbReference>